<organism evidence="2 3">
    <name type="scientific">Chlamydomonas eustigma</name>
    <dbReference type="NCBI Taxonomy" id="1157962"/>
    <lineage>
        <taxon>Eukaryota</taxon>
        <taxon>Viridiplantae</taxon>
        <taxon>Chlorophyta</taxon>
        <taxon>core chlorophytes</taxon>
        <taxon>Chlorophyceae</taxon>
        <taxon>CS clade</taxon>
        <taxon>Chlamydomonadales</taxon>
        <taxon>Chlamydomonadaceae</taxon>
        <taxon>Chlamydomonas</taxon>
    </lineage>
</organism>
<proteinExistence type="predicted"/>
<comment type="caution">
    <text evidence="2">The sequence shown here is derived from an EMBL/GenBank/DDBJ whole genome shotgun (WGS) entry which is preliminary data.</text>
</comment>
<keyword evidence="3" id="KW-1185">Reference proteome</keyword>
<sequence length="174" mass="18475">MKSSEKTLLTFFVAIVVQSISAIGPGYLYITISGLPITTTSRCPATVQATGKLMETLGATANLVFPEARNSIFCVQSKLDGYQSIKVMLMDKTGGYIQQLSETVNGTDIGVLVTAAGLVASKARIHVSAHTKIDTGHDFACGSTARYAVHQLCVPKSPSPSPHPPRPPPRPKHV</sequence>
<gene>
    <name evidence="2" type="ORF">CEUSTIGMA_g1565.t1</name>
</gene>
<dbReference type="Proteomes" id="UP000232323">
    <property type="component" value="Unassembled WGS sequence"/>
</dbReference>
<feature type="compositionally biased region" description="Pro residues" evidence="1">
    <location>
        <begin position="157"/>
        <end position="168"/>
    </location>
</feature>
<dbReference type="EMBL" id="BEGY01000006">
    <property type="protein sequence ID" value="GAX74116.1"/>
    <property type="molecule type" value="Genomic_DNA"/>
</dbReference>
<evidence type="ECO:0000313" key="2">
    <source>
        <dbReference type="EMBL" id="GAX74116.1"/>
    </source>
</evidence>
<name>A0A250WTN5_9CHLO</name>
<reference evidence="2 3" key="1">
    <citation type="submission" date="2017-08" db="EMBL/GenBank/DDBJ databases">
        <title>Acidophilic green algal genome provides insights into adaptation to an acidic environment.</title>
        <authorList>
            <person name="Hirooka S."/>
            <person name="Hirose Y."/>
            <person name="Kanesaki Y."/>
            <person name="Higuchi S."/>
            <person name="Fujiwara T."/>
            <person name="Onuma R."/>
            <person name="Era A."/>
            <person name="Ohbayashi R."/>
            <person name="Uzuka A."/>
            <person name="Nozaki H."/>
            <person name="Yoshikawa H."/>
            <person name="Miyagishima S.Y."/>
        </authorList>
    </citation>
    <scope>NUCLEOTIDE SEQUENCE [LARGE SCALE GENOMIC DNA]</scope>
    <source>
        <strain evidence="2 3">NIES-2499</strain>
    </source>
</reference>
<evidence type="ECO:0000313" key="3">
    <source>
        <dbReference type="Proteomes" id="UP000232323"/>
    </source>
</evidence>
<dbReference type="AlphaFoldDB" id="A0A250WTN5"/>
<feature type="region of interest" description="Disordered" evidence="1">
    <location>
        <begin position="155"/>
        <end position="174"/>
    </location>
</feature>
<evidence type="ECO:0000256" key="1">
    <source>
        <dbReference type="SAM" id="MobiDB-lite"/>
    </source>
</evidence>
<protein>
    <submittedName>
        <fullName evidence="2">Uncharacterized protein</fullName>
    </submittedName>
</protein>
<accession>A0A250WTN5</accession>